<dbReference type="InterPro" id="IPR001989">
    <property type="entry name" value="Radical_activat_CS"/>
</dbReference>
<comment type="cofactor">
    <cofactor evidence="1">
        <name>[4Fe-4S] cluster</name>
        <dbReference type="ChEBI" id="CHEBI:49883"/>
    </cofactor>
</comment>
<dbReference type="KEGG" id="bhc:JFL75_19490"/>
<dbReference type="PROSITE" id="PS01087">
    <property type="entry name" value="RADICAL_ACTIVATING"/>
    <property type="match status" value="1"/>
</dbReference>
<protein>
    <submittedName>
        <fullName evidence="11">Glycyl-radical enzyme activating protein</fullName>
    </submittedName>
</protein>
<dbReference type="GO" id="GO:0046872">
    <property type="term" value="F:metal ion binding"/>
    <property type="evidence" value="ECO:0007669"/>
    <property type="project" value="UniProtKB-KW"/>
</dbReference>
<evidence type="ECO:0000256" key="6">
    <source>
        <dbReference type="ARBA" id="ARBA00023002"/>
    </source>
</evidence>
<dbReference type="InterPro" id="IPR012839">
    <property type="entry name" value="Organic_radical_activase"/>
</dbReference>
<dbReference type="PROSITE" id="PS51379">
    <property type="entry name" value="4FE4S_FER_2"/>
    <property type="match status" value="1"/>
</dbReference>
<dbReference type="PANTHER" id="PTHR30352:SF4">
    <property type="entry name" value="PYRUVATE FORMATE-LYASE 2-ACTIVATING ENZYME"/>
    <property type="match status" value="1"/>
</dbReference>
<feature type="domain" description="Radical SAM core" evidence="10">
    <location>
        <begin position="17"/>
        <end position="309"/>
    </location>
</feature>
<dbReference type="EMBL" id="CP067089">
    <property type="protein sequence ID" value="QQO11443.1"/>
    <property type="molecule type" value="Genomic_DNA"/>
</dbReference>
<keyword evidence="3" id="KW-0004">4Fe-4S</keyword>
<dbReference type="InterPro" id="IPR013785">
    <property type="entry name" value="Aldolase_TIM"/>
</dbReference>
<evidence type="ECO:0000256" key="1">
    <source>
        <dbReference type="ARBA" id="ARBA00001966"/>
    </source>
</evidence>
<evidence type="ECO:0000256" key="3">
    <source>
        <dbReference type="ARBA" id="ARBA00022485"/>
    </source>
</evidence>
<keyword evidence="7" id="KW-0408">Iron</keyword>
<dbReference type="InterPro" id="IPR017900">
    <property type="entry name" value="4Fe4S_Fe_S_CS"/>
</dbReference>
<evidence type="ECO:0000313" key="11">
    <source>
        <dbReference type="EMBL" id="QQO11443.1"/>
    </source>
</evidence>
<dbReference type="SFLD" id="SFLDG01118">
    <property type="entry name" value="activating_enzymes__group_2"/>
    <property type="match status" value="1"/>
</dbReference>
<dbReference type="Proteomes" id="UP000595917">
    <property type="component" value="Chromosome"/>
</dbReference>
<sequence>MGADKGLVFDIQRWSIHDGPGVRTVVFLKGCPMRCNWCCNPESQNLHNELVFFKDKCIGCHRCVSLCPHGAVTLEDGRQAYNRKICRETCYKEGLNVFPCTKQCYAKAIRAVAELKTVDEVIREVMKDELMYQKSRVGGLTLSGGEASMQDAFAYSLLERAKSLGITTAMETCGIASWEVFEKLLNSLDYLFLDIKLFDNELHKTFMGTGNELVLSNAVEMSKLMDRLQKDFTVRIPVIPTVSSLPDFRNILDFVKGNLSPQTSVEIMPYHRLGRGKYEDLGIEYSLTDLEPCTEESLKPYRELLASYQFKEI</sequence>
<evidence type="ECO:0000256" key="4">
    <source>
        <dbReference type="ARBA" id="ARBA00022691"/>
    </source>
</evidence>
<keyword evidence="5" id="KW-0479">Metal-binding</keyword>
<dbReference type="GO" id="GO:0016491">
    <property type="term" value="F:oxidoreductase activity"/>
    <property type="evidence" value="ECO:0007669"/>
    <property type="project" value="UniProtKB-KW"/>
</dbReference>
<reference evidence="11" key="1">
    <citation type="submission" date="2021-01" db="EMBL/GenBank/DDBJ databases">
        <title>Description of Breznakiella homolactica.</title>
        <authorList>
            <person name="Song Y."/>
            <person name="Brune A."/>
        </authorList>
    </citation>
    <scope>NUCLEOTIDE SEQUENCE</scope>
    <source>
        <strain evidence="11">RmG30</strain>
    </source>
</reference>
<dbReference type="PROSITE" id="PS00198">
    <property type="entry name" value="4FE4S_FER_1"/>
    <property type="match status" value="1"/>
</dbReference>
<organism evidence="11 12">
    <name type="scientific">Breznakiella homolactica</name>
    <dbReference type="NCBI Taxonomy" id="2798577"/>
    <lineage>
        <taxon>Bacteria</taxon>
        <taxon>Pseudomonadati</taxon>
        <taxon>Spirochaetota</taxon>
        <taxon>Spirochaetia</taxon>
        <taxon>Spirochaetales</taxon>
        <taxon>Breznakiellaceae</taxon>
        <taxon>Breznakiella</taxon>
    </lineage>
</organism>
<comment type="similarity">
    <text evidence="2">Belongs to the organic radical-activating enzymes family.</text>
</comment>
<evidence type="ECO:0000256" key="7">
    <source>
        <dbReference type="ARBA" id="ARBA00023004"/>
    </source>
</evidence>
<name>A0A7T7XS78_9SPIR</name>
<evidence type="ECO:0000256" key="5">
    <source>
        <dbReference type="ARBA" id="ARBA00022723"/>
    </source>
</evidence>
<gene>
    <name evidence="11" type="ORF">JFL75_19490</name>
</gene>
<evidence type="ECO:0000259" key="10">
    <source>
        <dbReference type="PROSITE" id="PS51918"/>
    </source>
</evidence>
<dbReference type="InterPro" id="IPR007197">
    <property type="entry name" value="rSAM"/>
</dbReference>
<dbReference type="PIRSF" id="PIRSF000371">
    <property type="entry name" value="PFL_act_enz"/>
    <property type="match status" value="1"/>
</dbReference>
<dbReference type="InterPro" id="IPR058240">
    <property type="entry name" value="rSAM_sf"/>
</dbReference>
<dbReference type="AlphaFoldDB" id="A0A7T7XS78"/>
<dbReference type="GO" id="GO:0051539">
    <property type="term" value="F:4 iron, 4 sulfur cluster binding"/>
    <property type="evidence" value="ECO:0007669"/>
    <property type="project" value="UniProtKB-KW"/>
</dbReference>
<dbReference type="SUPFAM" id="SSF102114">
    <property type="entry name" value="Radical SAM enzymes"/>
    <property type="match status" value="1"/>
</dbReference>
<dbReference type="SFLD" id="SFLDS00029">
    <property type="entry name" value="Radical_SAM"/>
    <property type="match status" value="1"/>
</dbReference>
<dbReference type="InterPro" id="IPR034457">
    <property type="entry name" value="Organic_radical-activating"/>
</dbReference>
<dbReference type="PANTHER" id="PTHR30352">
    <property type="entry name" value="PYRUVATE FORMATE-LYASE-ACTIVATING ENZYME"/>
    <property type="match status" value="1"/>
</dbReference>
<dbReference type="SFLD" id="SFLDG01066">
    <property type="entry name" value="organic_radical-activating_enz"/>
    <property type="match status" value="1"/>
</dbReference>
<dbReference type="PROSITE" id="PS51918">
    <property type="entry name" value="RADICAL_SAM"/>
    <property type="match status" value="1"/>
</dbReference>
<dbReference type="Pfam" id="PF00037">
    <property type="entry name" value="Fer4"/>
    <property type="match status" value="1"/>
</dbReference>
<accession>A0A7T7XS78</accession>
<proteinExistence type="inferred from homology"/>
<keyword evidence="6" id="KW-0560">Oxidoreductase</keyword>
<feature type="domain" description="4Fe-4S ferredoxin-type" evidence="9">
    <location>
        <begin position="48"/>
        <end position="77"/>
    </location>
</feature>
<dbReference type="NCBIfam" id="TIGR02494">
    <property type="entry name" value="PFLE_PFLC"/>
    <property type="match status" value="1"/>
</dbReference>
<evidence type="ECO:0000313" key="12">
    <source>
        <dbReference type="Proteomes" id="UP000595917"/>
    </source>
</evidence>
<keyword evidence="4" id="KW-0949">S-adenosyl-L-methionine</keyword>
<dbReference type="Gene3D" id="3.20.20.70">
    <property type="entry name" value="Aldolase class I"/>
    <property type="match status" value="1"/>
</dbReference>
<keyword evidence="12" id="KW-1185">Reference proteome</keyword>
<evidence type="ECO:0000256" key="2">
    <source>
        <dbReference type="ARBA" id="ARBA00009777"/>
    </source>
</evidence>
<dbReference type="InterPro" id="IPR040074">
    <property type="entry name" value="BssD/PflA/YjjW"/>
</dbReference>
<dbReference type="Pfam" id="PF04055">
    <property type="entry name" value="Radical_SAM"/>
    <property type="match status" value="1"/>
</dbReference>
<dbReference type="SUPFAM" id="SSF54862">
    <property type="entry name" value="4Fe-4S ferredoxins"/>
    <property type="match status" value="1"/>
</dbReference>
<dbReference type="Gene3D" id="3.30.70.20">
    <property type="match status" value="1"/>
</dbReference>
<dbReference type="InterPro" id="IPR017896">
    <property type="entry name" value="4Fe4S_Fe-S-bd"/>
</dbReference>
<evidence type="ECO:0000259" key="9">
    <source>
        <dbReference type="PROSITE" id="PS51379"/>
    </source>
</evidence>
<evidence type="ECO:0000256" key="8">
    <source>
        <dbReference type="ARBA" id="ARBA00023014"/>
    </source>
</evidence>
<keyword evidence="8" id="KW-0411">Iron-sulfur</keyword>